<dbReference type="Pfam" id="PF13556">
    <property type="entry name" value="HTH_30"/>
    <property type="match status" value="1"/>
</dbReference>
<protein>
    <submittedName>
        <fullName evidence="3">Purine catabolism regulator</fullName>
    </submittedName>
</protein>
<evidence type="ECO:0000259" key="2">
    <source>
        <dbReference type="Pfam" id="PF13556"/>
    </source>
</evidence>
<evidence type="ECO:0000313" key="3">
    <source>
        <dbReference type="EMBL" id="MBB3157662.1"/>
    </source>
</evidence>
<reference evidence="3 4" key="1">
    <citation type="submission" date="2020-08" db="EMBL/GenBank/DDBJ databases">
        <title>Genomic Encyclopedia of Type Strains, Phase III (KMG-III): the genomes of soil and plant-associated and newly described type strains.</title>
        <authorList>
            <person name="Whitman W."/>
        </authorList>
    </citation>
    <scope>NUCLEOTIDE SEQUENCE [LARGE SCALE GENOMIC DNA]</scope>
    <source>
        <strain evidence="3 4">CECT 8356</strain>
    </source>
</reference>
<dbReference type="Proteomes" id="UP000543579">
    <property type="component" value="Unassembled WGS sequence"/>
</dbReference>
<dbReference type="PANTHER" id="PTHR33744">
    <property type="entry name" value="CARBOHYDRATE DIACID REGULATOR"/>
    <property type="match status" value="1"/>
</dbReference>
<dbReference type="RefSeq" id="WP_183419045.1">
    <property type="nucleotide sequence ID" value="NZ_JACHXY010000001.1"/>
</dbReference>
<evidence type="ECO:0000259" key="1">
    <source>
        <dbReference type="Pfam" id="PF07905"/>
    </source>
</evidence>
<comment type="caution">
    <text evidence="3">The sequence shown here is derived from an EMBL/GenBank/DDBJ whole genome shotgun (WGS) entry which is preliminary data.</text>
</comment>
<dbReference type="InterPro" id="IPR042070">
    <property type="entry name" value="PucR_C-HTH_sf"/>
</dbReference>
<dbReference type="InterPro" id="IPR012914">
    <property type="entry name" value="PucR_dom"/>
</dbReference>
<organism evidence="3 4">
    <name type="scientific">Microbacterium proteolyticum</name>
    <dbReference type="NCBI Taxonomy" id="1572644"/>
    <lineage>
        <taxon>Bacteria</taxon>
        <taxon>Bacillati</taxon>
        <taxon>Actinomycetota</taxon>
        <taxon>Actinomycetes</taxon>
        <taxon>Micrococcales</taxon>
        <taxon>Microbacteriaceae</taxon>
        <taxon>Microbacterium</taxon>
    </lineage>
</organism>
<dbReference type="InterPro" id="IPR051448">
    <property type="entry name" value="CdaR-like_regulators"/>
</dbReference>
<gene>
    <name evidence="3" type="ORF">FHS07_001346</name>
</gene>
<feature type="domain" description="Purine catabolism PurC-like" evidence="1">
    <location>
        <begin position="23"/>
        <end position="129"/>
    </location>
</feature>
<accession>A0A7W5GFX8</accession>
<name>A0A7W5GFX8_9MICO</name>
<dbReference type="Pfam" id="PF07905">
    <property type="entry name" value="PucR"/>
    <property type="match status" value="1"/>
</dbReference>
<dbReference type="AlphaFoldDB" id="A0A7W5GFX8"/>
<evidence type="ECO:0000313" key="4">
    <source>
        <dbReference type="Proteomes" id="UP000543579"/>
    </source>
</evidence>
<dbReference type="Gene3D" id="1.10.10.2840">
    <property type="entry name" value="PucR C-terminal helix-turn-helix domain"/>
    <property type="match status" value="1"/>
</dbReference>
<dbReference type="InterPro" id="IPR025736">
    <property type="entry name" value="PucR_C-HTH_dom"/>
</dbReference>
<sequence length="503" mass="53312">MPATLRVLLGDDSFPLRVLTALDDAVLDRPVSWVHSSDLMDPTPWLEPGNLLLTNGAQFAAEPDAAEATDYCRRLRAHGVVGIGFATDIIHDRVPPAVVRAGEAVGLPIVEIAGRAPFIRIIRFVADIIAADRAARLSWLLDAQRAVARAAVRDDGLREILHTLSRLLGAWVELYDAVGGRLSLPGLRSAPRGVEVEVGRDVRRLLERRTPASLVVPSAGHALLQTIGQSSRLRGVLAVGGAEPLDPAGKELVATVVALASIALEQQRGVQAALRGVRAGVVEMLLDGHVDAARRVADSAVGGLPAEPYLVGVLRGASATPGLLDELDLVSSDPQRLFSAERGADVIVLVAAGAGDALVALAERRGLPVGTARHGAGDDLAPDLRRAVQAARDARPGTVRAYEDLARRGLVGALRERGGEVLAHSLLEPLDALPAAERQRLRESAKAWLDANGAWDPAARALGIHRHTLRARLTQLEGLLRLDLSTFAARAELWAALEFSDGV</sequence>
<feature type="domain" description="PucR C-terminal helix-turn-helix" evidence="2">
    <location>
        <begin position="441"/>
        <end position="498"/>
    </location>
</feature>
<dbReference type="PANTHER" id="PTHR33744:SF1">
    <property type="entry name" value="DNA-BINDING TRANSCRIPTIONAL ACTIVATOR ADER"/>
    <property type="match status" value="1"/>
</dbReference>
<dbReference type="EMBL" id="JACHXY010000001">
    <property type="protein sequence ID" value="MBB3157662.1"/>
    <property type="molecule type" value="Genomic_DNA"/>
</dbReference>
<proteinExistence type="predicted"/>